<feature type="domain" description="FAD/NAD(P)-binding" evidence="7">
    <location>
        <begin position="252"/>
        <end position="522"/>
    </location>
</feature>
<dbReference type="PRINTS" id="PR00411">
    <property type="entry name" value="PNDRDTASEI"/>
</dbReference>
<dbReference type="InterPro" id="IPR050260">
    <property type="entry name" value="FAD-bd_OxRdtase"/>
</dbReference>
<comment type="caution">
    <text evidence="9">The sequence shown here is derived from an EMBL/GenBank/DDBJ whole genome shotgun (WGS) entry which is preliminary data.</text>
</comment>
<reference evidence="9 10" key="1">
    <citation type="submission" date="2020-02" db="EMBL/GenBank/DDBJ databases">
        <title>Whole-genome analyses of novel actinobacteria.</title>
        <authorList>
            <person name="Sahin N."/>
            <person name="Tatar D."/>
        </authorList>
    </citation>
    <scope>NUCLEOTIDE SEQUENCE [LARGE SCALE GENOMIC DNA]</scope>
    <source>
        <strain evidence="9 10">SB3404</strain>
    </source>
</reference>
<evidence type="ECO:0000256" key="4">
    <source>
        <dbReference type="ARBA" id="ARBA00023002"/>
    </source>
</evidence>
<dbReference type="Pfam" id="PF22725">
    <property type="entry name" value="GFO_IDH_MocA_C3"/>
    <property type="match status" value="1"/>
</dbReference>
<comment type="cofactor">
    <cofactor evidence="1">
        <name>FAD</name>
        <dbReference type="ChEBI" id="CHEBI:57692"/>
    </cofactor>
</comment>
<evidence type="ECO:0000259" key="6">
    <source>
        <dbReference type="Pfam" id="PF01408"/>
    </source>
</evidence>
<evidence type="ECO:0000259" key="8">
    <source>
        <dbReference type="Pfam" id="PF22725"/>
    </source>
</evidence>
<dbReference type="SUPFAM" id="SSF55424">
    <property type="entry name" value="FAD/NAD-linked reductases, dimerisation (C-terminal) domain"/>
    <property type="match status" value="1"/>
</dbReference>
<sequence>MIRCAIVGTGDSARRHARVLRRVRSMALTHVVVAPGGRLSAPDMFDSAAVTVTDRLADVLEDPRVDAVLVCSPPHTHLDSAESVLEADKHLVVEQPVGLRPERIPALERRARERELVAMVPYHFRFVPPLMFLRRRVADGEFGRIAHAYHRMYRLREGAGEWLWDEERSGGVIMETLVHGIDQLVWMLGTPPEAVAAMTHAGRNGVATAATVLLRFPDGAVGTVEGSWLGDPQVPFGSLDLTGTEGSVAFDRGRFASYSACGIPYWIGGDVASRDALIARTPEEHRARGIALRLRTEVTELDLDRQRVRARERDSGAERWVGFDHLVLATGARPVRPELPGIDAPGVHGVQTLDDGQALLDALDGGGHGGGARRAVVVGGGYIGVEMAEALLRRGWHTTVVDRGAQPMATLDPDMGALVHEAMCGLGIETVREAAVTGILTDSAGRARGVATADAEYPADLVVLGLGVAPETTLARAAGLPLGESGGLRTDLAMRVRGTDNIWSGGDCVEVLNLVSGRPQHVPLGTHANKHGQVIGRNVGGDYATFPGVVGTAVSKVCDLEIGRTGLLERHASAVGLRFVTVTVESTSRAGYYPGARPMRVK</sequence>
<dbReference type="AlphaFoldDB" id="A0A6G4X0S0"/>
<feature type="non-terminal residue" evidence="9">
    <location>
        <position position="602"/>
    </location>
</feature>
<protein>
    <submittedName>
        <fullName evidence="9">FAD-dependent oxidoreductase</fullName>
    </submittedName>
</protein>
<dbReference type="InterPro" id="IPR016156">
    <property type="entry name" value="FAD/NAD-linked_Rdtase_dimer_sf"/>
</dbReference>
<dbReference type="GO" id="GO:0000166">
    <property type="term" value="F:nucleotide binding"/>
    <property type="evidence" value="ECO:0007669"/>
    <property type="project" value="InterPro"/>
</dbReference>
<evidence type="ECO:0000256" key="2">
    <source>
        <dbReference type="ARBA" id="ARBA00022630"/>
    </source>
</evidence>
<keyword evidence="5" id="KW-0676">Redox-active center</keyword>
<dbReference type="InterPro" id="IPR036291">
    <property type="entry name" value="NAD(P)-bd_dom_sf"/>
</dbReference>
<evidence type="ECO:0000256" key="5">
    <source>
        <dbReference type="ARBA" id="ARBA00023284"/>
    </source>
</evidence>
<dbReference type="Pfam" id="PF07992">
    <property type="entry name" value="Pyr_redox_2"/>
    <property type="match status" value="1"/>
</dbReference>
<dbReference type="Gene3D" id="3.30.360.10">
    <property type="entry name" value="Dihydrodipicolinate Reductase, domain 2"/>
    <property type="match status" value="1"/>
</dbReference>
<evidence type="ECO:0000259" key="7">
    <source>
        <dbReference type="Pfam" id="PF07992"/>
    </source>
</evidence>
<dbReference type="PRINTS" id="PR00368">
    <property type="entry name" value="FADPNR"/>
</dbReference>
<gene>
    <name evidence="9" type="ORF">G5C65_22525</name>
</gene>
<dbReference type="InterPro" id="IPR023753">
    <property type="entry name" value="FAD/NAD-binding_dom"/>
</dbReference>
<keyword evidence="2" id="KW-0285">Flavoprotein</keyword>
<dbReference type="SUPFAM" id="SSF51905">
    <property type="entry name" value="FAD/NAD(P)-binding domain"/>
    <property type="match status" value="2"/>
</dbReference>
<name>A0A6G4X0S0_9ACTN</name>
<dbReference type="PANTHER" id="PTHR43429">
    <property type="entry name" value="PYRIDINE NUCLEOTIDE-DISULFIDE OXIDOREDUCTASE DOMAIN-CONTAINING"/>
    <property type="match status" value="1"/>
</dbReference>
<evidence type="ECO:0000313" key="10">
    <source>
        <dbReference type="Proteomes" id="UP000477722"/>
    </source>
</evidence>
<dbReference type="InterPro" id="IPR036188">
    <property type="entry name" value="FAD/NAD-bd_sf"/>
</dbReference>
<keyword evidence="4" id="KW-0560">Oxidoreductase</keyword>
<accession>A0A6G4X0S0</accession>
<dbReference type="Pfam" id="PF01408">
    <property type="entry name" value="GFO_IDH_MocA"/>
    <property type="match status" value="1"/>
</dbReference>
<dbReference type="Gene3D" id="3.50.50.60">
    <property type="entry name" value="FAD/NAD(P)-binding domain"/>
    <property type="match status" value="3"/>
</dbReference>
<feature type="domain" description="GFO/IDH/MocA-like oxidoreductase" evidence="8">
    <location>
        <begin position="133"/>
        <end position="248"/>
    </location>
</feature>
<dbReference type="InterPro" id="IPR000683">
    <property type="entry name" value="Gfo/Idh/MocA-like_OxRdtase_N"/>
</dbReference>
<proteinExistence type="predicted"/>
<organism evidence="9 10">
    <name type="scientific">Streptomyces boncukensis</name>
    <dbReference type="NCBI Taxonomy" id="2711219"/>
    <lineage>
        <taxon>Bacteria</taxon>
        <taxon>Bacillati</taxon>
        <taxon>Actinomycetota</taxon>
        <taxon>Actinomycetes</taxon>
        <taxon>Kitasatosporales</taxon>
        <taxon>Streptomycetaceae</taxon>
        <taxon>Streptomyces</taxon>
    </lineage>
</organism>
<keyword evidence="10" id="KW-1185">Reference proteome</keyword>
<dbReference type="GO" id="GO:0016491">
    <property type="term" value="F:oxidoreductase activity"/>
    <property type="evidence" value="ECO:0007669"/>
    <property type="project" value="UniProtKB-KW"/>
</dbReference>
<dbReference type="SUPFAM" id="SSF55347">
    <property type="entry name" value="Glyceraldehyde-3-phosphate dehydrogenase-like, C-terminal domain"/>
    <property type="match status" value="1"/>
</dbReference>
<feature type="domain" description="Gfo/Idh/MocA-like oxidoreductase N-terminal" evidence="6">
    <location>
        <begin position="2"/>
        <end position="120"/>
    </location>
</feature>
<keyword evidence="3" id="KW-0274">FAD</keyword>
<dbReference type="EMBL" id="JAAKZZ010000261">
    <property type="protein sequence ID" value="NGO71085.1"/>
    <property type="molecule type" value="Genomic_DNA"/>
</dbReference>
<dbReference type="Proteomes" id="UP000477722">
    <property type="component" value="Unassembled WGS sequence"/>
</dbReference>
<dbReference type="SUPFAM" id="SSF51735">
    <property type="entry name" value="NAD(P)-binding Rossmann-fold domains"/>
    <property type="match status" value="1"/>
</dbReference>
<evidence type="ECO:0000256" key="3">
    <source>
        <dbReference type="ARBA" id="ARBA00022827"/>
    </source>
</evidence>
<evidence type="ECO:0000313" key="9">
    <source>
        <dbReference type="EMBL" id="NGO71085.1"/>
    </source>
</evidence>
<dbReference type="InterPro" id="IPR055170">
    <property type="entry name" value="GFO_IDH_MocA-like_dom"/>
</dbReference>
<dbReference type="Gene3D" id="3.40.50.720">
    <property type="entry name" value="NAD(P)-binding Rossmann-like Domain"/>
    <property type="match status" value="1"/>
</dbReference>
<evidence type="ECO:0000256" key="1">
    <source>
        <dbReference type="ARBA" id="ARBA00001974"/>
    </source>
</evidence>
<dbReference type="PANTHER" id="PTHR43429:SF1">
    <property type="entry name" value="NAD(P)H SULFUR OXIDOREDUCTASE (COA-DEPENDENT)"/>
    <property type="match status" value="1"/>
</dbReference>